<proteinExistence type="predicted"/>
<feature type="region of interest" description="Disordered" evidence="1">
    <location>
        <begin position="168"/>
        <end position="198"/>
    </location>
</feature>
<sequence>MQHNADEAGPQAQVCITDYPGSPLVPNLTGFAMHNVSWSAQRAPASPELPEPPSRSQTAALSSRRTPRQWDGERDPRAARVAHVSRASSQTDSEPTALQAIPDGPPSASRVALQTAALPVRRLVALRGRTLQAAAVVSACIAVLVRSVASAGWRPHAALRERQALVGGSAGRCGCPSRPSRESALQNGSRAPRGPSLRPPMRVGFLLFYRRPDHLHASSPSATGCVSTREA</sequence>
<gene>
    <name evidence="2" type="ORF">OH76DRAFT_653130</name>
</gene>
<evidence type="ECO:0000313" key="2">
    <source>
        <dbReference type="EMBL" id="RDX48429.1"/>
    </source>
</evidence>
<reference evidence="2 3" key="1">
    <citation type="journal article" date="2018" name="Biotechnol. Biofuels">
        <title>Integrative visual omics of the white-rot fungus Polyporus brumalis exposes the biotechnological potential of its oxidative enzymes for delignifying raw plant biomass.</title>
        <authorList>
            <person name="Miyauchi S."/>
            <person name="Rancon A."/>
            <person name="Drula E."/>
            <person name="Hage H."/>
            <person name="Chaduli D."/>
            <person name="Favel A."/>
            <person name="Grisel S."/>
            <person name="Henrissat B."/>
            <person name="Herpoel-Gimbert I."/>
            <person name="Ruiz-Duenas F.J."/>
            <person name="Chevret D."/>
            <person name="Hainaut M."/>
            <person name="Lin J."/>
            <person name="Wang M."/>
            <person name="Pangilinan J."/>
            <person name="Lipzen A."/>
            <person name="Lesage-Meessen L."/>
            <person name="Navarro D."/>
            <person name="Riley R."/>
            <person name="Grigoriev I.V."/>
            <person name="Zhou S."/>
            <person name="Raouche S."/>
            <person name="Rosso M.N."/>
        </authorList>
    </citation>
    <scope>NUCLEOTIDE SEQUENCE [LARGE SCALE GENOMIC DNA]</scope>
    <source>
        <strain evidence="2 3">BRFM 1820</strain>
    </source>
</reference>
<feature type="region of interest" description="Disordered" evidence="1">
    <location>
        <begin position="40"/>
        <end position="108"/>
    </location>
</feature>
<organism evidence="2 3">
    <name type="scientific">Lentinus brumalis</name>
    <dbReference type="NCBI Taxonomy" id="2498619"/>
    <lineage>
        <taxon>Eukaryota</taxon>
        <taxon>Fungi</taxon>
        <taxon>Dikarya</taxon>
        <taxon>Basidiomycota</taxon>
        <taxon>Agaricomycotina</taxon>
        <taxon>Agaricomycetes</taxon>
        <taxon>Polyporales</taxon>
        <taxon>Polyporaceae</taxon>
        <taxon>Lentinus</taxon>
    </lineage>
</organism>
<evidence type="ECO:0000256" key="1">
    <source>
        <dbReference type="SAM" id="MobiDB-lite"/>
    </source>
</evidence>
<dbReference type="Proteomes" id="UP000256964">
    <property type="component" value="Unassembled WGS sequence"/>
</dbReference>
<accession>A0A371D7D5</accession>
<feature type="compositionally biased region" description="Basic and acidic residues" evidence="1">
    <location>
        <begin position="68"/>
        <end position="78"/>
    </location>
</feature>
<name>A0A371D7D5_9APHY</name>
<protein>
    <submittedName>
        <fullName evidence="2">Uncharacterized protein</fullName>
    </submittedName>
</protein>
<dbReference type="AlphaFoldDB" id="A0A371D7D5"/>
<keyword evidence="3" id="KW-1185">Reference proteome</keyword>
<evidence type="ECO:0000313" key="3">
    <source>
        <dbReference type="Proteomes" id="UP000256964"/>
    </source>
</evidence>
<feature type="compositionally biased region" description="Low complexity" evidence="1">
    <location>
        <begin position="79"/>
        <end position="89"/>
    </location>
</feature>
<dbReference type="EMBL" id="KZ857411">
    <property type="protein sequence ID" value="RDX48429.1"/>
    <property type="molecule type" value="Genomic_DNA"/>
</dbReference>